<dbReference type="RefSeq" id="WP_042528852.1">
    <property type="nucleotide sequence ID" value="NZ_CDGG01000001.1"/>
</dbReference>
<proteinExistence type="predicted"/>
<evidence type="ECO:0000256" key="1">
    <source>
        <dbReference type="ARBA" id="ARBA00023277"/>
    </source>
</evidence>
<name>A0A0A1MKP1_9BACI</name>
<protein>
    <submittedName>
        <fullName evidence="3">Glucosamine-6-phosphate deaminase 1</fullName>
    </submittedName>
</protein>
<dbReference type="GO" id="GO:0004342">
    <property type="term" value="F:glucosamine-6-phosphate deaminase activity"/>
    <property type="evidence" value="ECO:0007669"/>
    <property type="project" value="InterPro"/>
</dbReference>
<dbReference type="GO" id="GO:0006044">
    <property type="term" value="P:N-acetylglucosamine metabolic process"/>
    <property type="evidence" value="ECO:0007669"/>
    <property type="project" value="InterPro"/>
</dbReference>
<feature type="domain" description="Glucosamine/galactosamine-6-phosphate isomerase" evidence="2">
    <location>
        <begin position="12"/>
        <end position="227"/>
    </location>
</feature>
<gene>
    <name evidence="3" type="primary">nagB_1</name>
    <name evidence="3" type="ORF">BN997_00207</name>
</gene>
<organism evidence="3 4">
    <name type="scientific">Oceanobacillus oncorhynchi</name>
    <dbReference type="NCBI Taxonomy" id="545501"/>
    <lineage>
        <taxon>Bacteria</taxon>
        <taxon>Bacillati</taxon>
        <taxon>Bacillota</taxon>
        <taxon>Bacilli</taxon>
        <taxon>Bacillales</taxon>
        <taxon>Bacillaceae</taxon>
        <taxon>Oceanobacillus</taxon>
    </lineage>
</organism>
<dbReference type="AlphaFoldDB" id="A0A0A1MKP1"/>
<dbReference type="PANTHER" id="PTHR42892:SF1">
    <property type="entry name" value="GLUCOSAMINE-6-PHOSPHATE ISOMERASE"/>
    <property type="match status" value="1"/>
</dbReference>
<dbReference type="PANTHER" id="PTHR42892">
    <property type="entry name" value="GLUCOSAMINE-6-PHOSPHATE DEAMINASE-LIKE PROTEIN BT_0258-RELATED"/>
    <property type="match status" value="1"/>
</dbReference>
<dbReference type="InterPro" id="IPR004547">
    <property type="entry name" value="Glucosamine6P_isomerase"/>
</dbReference>
<dbReference type="STRING" id="545501.BN997_00207"/>
<dbReference type="InterPro" id="IPR018321">
    <property type="entry name" value="Glucosamine6P_isomerase_CS"/>
</dbReference>
<evidence type="ECO:0000313" key="3">
    <source>
        <dbReference type="EMBL" id="CEI80404.1"/>
    </source>
</evidence>
<dbReference type="InterPro" id="IPR037171">
    <property type="entry name" value="NagB/RpiA_transferase-like"/>
</dbReference>
<keyword evidence="4" id="KW-1185">Reference proteome</keyword>
<dbReference type="OrthoDB" id="9791139at2"/>
<reference evidence="3 4" key="1">
    <citation type="submission" date="2014-11" db="EMBL/GenBank/DDBJ databases">
        <authorList>
            <person name="Urmite Genomes Urmite Genomes"/>
        </authorList>
    </citation>
    <scope>NUCLEOTIDE SEQUENCE [LARGE SCALE GENOMIC DNA]</scope>
    <source>
        <strain evidence="3 4">Oc5</strain>
    </source>
</reference>
<keyword evidence="1" id="KW-0119">Carbohydrate metabolism</keyword>
<dbReference type="EMBL" id="CDGG01000001">
    <property type="protein sequence ID" value="CEI80404.1"/>
    <property type="molecule type" value="Genomic_DNA"/>
</dbReference>
<dbReference type="Pfam" id="PF01182">
    <property type="entry name" value="Glucosamine_iso"/>
    <property type="match status" value="1"/>
</dbReference>
<dbReference type="GO" id="GO:0005975">
    <property type="term" value="P:carbohydrate metabolic process"/>
    <property type="evidence" value="ECO:0007669"/>
    <property type="project" value="InterPro"/>
</dbReference>
<dbReference type="CDD" id="cd01399">
    <property type="entry name" value="GlcN6P_deaminase"/>
    <property type="match status" value="1"/>
</dbReference>
<sequence length="243" mass="26911">MANMTIVNDYEELSKLTAERLISFIQEKNDAVVCLAGGQTPLGFFKEFIKQVNEFSVLLDKVTFVGLDEWVGVNGDTVGSCRHTLNEYFFYPLEIKENQILFFDGTVTPIEKEKERVRKELNALNGIDFMVLGIGRNGHLGFNEPHVSMEEEVQIVPLEQSTIEDSGGKIEYDGKLSSGITLGMRAITSADQLIAIASGEKKASIIKKVIEGNVTDGVPASLLQKSKKMEFILDKSASQELNQ</sequence>
<dbReference type="InterPro" id="IPR006148">
    <property type="entry name" value="Glc/Gal-6P_isomerase"/>
</dbReference>
<dbReference type="Proteomes" id="UP000040453">
    <property type="component" value="Unassembled WGS sequence"/>
</dbReference>
<dbReference type="PROSITE" id="PS01161">
    <property type="entry name" value="GLC_GALNAC_ISOMERASE"/>
    <property type="match status" value="1"/>
</dbReference>
<accession>A0A0A1MKP1</accession>
<dbReference type="Gene3D" id="3.40.50.1360">
    <property type="match status" value="1"/>
</dbReference>
<evidence type="ECO:0000259" key="2">
    <source>
        <dbReference type="Pfam" id="PF01182"/>
    </source>
</evidence>
<dbReference type="SUPFAM" id="SSF100950">
    <property type="entry name" value="NagB/RpiA/CoA transferase-like"/>
    <property type="match status" value="1"/>
</dbReference>
<evidence type="ECO:0000313" key="4">
    <source>
        <dbReference type="Proteomes" id="UP000040453"/>
    </source>
</evidence>
<dbReference type="InterPro" id="IPR052960">
    <property type="entry name" value="GlcN6P_deaminase-like"/>
</dbReference>